<comment type="caution">
    <text evidence="1">The sequence shown here is derived from an EMBL/GenBank/DDBJ whole genome shotgun (WGS) entry which is preliminary data.</text>
</comment>
<proteinExistence type="predicted"/>
<dbReference type="EMBL" id="VSSQ01077906">
    <property type="protein sequence ID" value="MPN27866.1"/>
    <property type="molecule type" value="Genomic_DNA"/>
</dbReference>
<organism evidence="1">
    <name type="scientific">bioreactor metagenome</name>
    <dbReference type="NCBI Taxonomy" id="1076179"/>
    <lineage>
        <taxon>unclassified sequences</taxon>
        <taxon>metagenomes</taxon>
        <taxon>ecological metagenomes</taxon>
    </lineage>
</organism>
<reference evidence="1" key="1">
    <citation type="submission" date="2019-08" db="EMBL/GenBank/DDBJ databases">
        <authorList>
            <person name="Kucharzyk K."/>
            <person name="Murdoch R.W."/>
            <person name="Higgins S."/>
            <person name="Loffler F."/>
        </authorList>
    </citation>
    <scope>NUCLEOTIDE SEQUENCE</scope>
</reference>
<gene>
    <name evidence="1" type="ORF">SDC9_175300</name>
</gene>
<protein>
    <submittedName>
        <fullName evidence="1">Uncharacterized protein</fullName>
    </submittedName>
</protein>
<evidence type="ECO:0000313" key="1">
    <source>
        <dbReference type="EMBL" id="MPN27866.1"/>
    </source>
</evidence>
<sequence>MTYRNDGSYLKFWTFPETANKLMDANEEIDLAIAKNKNKLLLRDNPAIKSNQNVYDFLSD</sequence>
<dbReference type="AlphaFoldDB" id="A0A645GNV9"/>
<accession>A0A645GNV9</accession>
<name>A0A645GNV9_9ZZZZ</name>